<accession>A0ABU0RGF1</accession>
<evidence type="ECO:0000313" key="1">
    <source>
        <dbReference type="EMBL" id="MDQ0930828.1"/>
    </source>
</evidence>
<sequence length="268" mass="28887">MCRKRPSACSASRTVRATRPVANGVRMRAPGRHWASQARGTDVSVQVAMIRSKGPRSGTPRAPSPVTTTGWCPAAARCRRGRLGDLRVQIHRRDEVVAEAVREQRRVVSRTGADLQDVVPVLDLQLGEHRGHEGGLAAGGDQLTVAHPGRQRHVRVGAAQPALTREPVRTLTPQPLPPGHGTGVVVRHEQMPWHHLERLPPDRVAVPGPAGLDHPHELGPRRGGEVAVPALVELVHAHTSTVLRPAPGRERRVVGLASSVSPSETMVR</sequence>
<proteinExistence type="predicted"/>
<name>A0ABU0RGF1_9ACTN</name>
<comment type="caution">
    <text evidence="1">The sequence shown here is derived from an EMBL/GenBank/DDBJ whole genome shotgun (WGS) entry which is preliminary data.</text>
</comment>
<keyword evidence="2" id="KW-1185">Reference proteome</keyword>
<reference evidence="1 2" key="1">
    <citation type="submission" date="2023-07" db="EMBL/GenBank/DDBJ databases">
        <title>Comparative genomics of wheat-associated soil bacteria to identify genetic determinants of phenazine resistance.</title>
        <authorList>
            <person name="Mouncey N."/>
        </authorList>
    </citation>
    <scope>NUCLEOTIDE SEQUENCE [LARGE SCALE GENOMIC DNA]</scope>
    <source>
        <strain evidence="1 2">W2I16</strain>
    </source>
</reference>
<gene>
    <name evidence="1" type="ORF">QFZ49_000735</name>
</gene>
<dbReference type="Proteomes" id="UP001223072">
    <property type="component" value="Unassembled WGS sequence"/>
</dbReference>
<organism evidence="1 2">
    <name type="scientific">Streptomyces turgidiscabies</name>
    <dbReference type="NCBI Taxonomy" id="85558"/>
    <lineage>
        <taxon>Bacteria</taxon>
        <taxon>Bacillati</taxon>
        <taxon>Actinomycetota</taxon>
        <taxon>Actinomycetes</taxon>
        <taxon>Kitasatosporales</taxon>
        <taxon>Streptomycetaceae</taxon>
        <taxon>Streptomyces</taxon>
    </lineage>
</organism>
<protein>
    <submittedName>
        <fullName evidence="1">Uncharacterized protein</fullName>
    </submittedName>
</protein>
<evidence type="ECO:0000313" key="2">
    <source>
        <dbReference type="Proteomes" id="UP001223072"/>
    </source>
</evidence>
<dbReference type="EMBL" id="JAUSZS010000002">
    <property type="protein sequence ID" value="MDQ0930828.1"/>
    <property type="molecule type" value="Genomic_DNA"/>
</dbReference>